<reference evidence="3" key="1">
    <citation type="submission" date="2020-06" db="EMBL/GenBank/DDBJ databases">
        <title>Draft genome of Bugula neritina, a colonial animal packing powerful symbionts and potential medicines.</title>
        <authorList>
            <person name="Rayko M."/>
        </authorList>
    </citation>
    <scope>NUCLEOTIDE SEQUENCE [LARGE SCALE GENOMIC DNA]</scope>
    <source>
        <strain evidence="3">Kwan_BN1</strain>
    </source>
</reference>
<dbReference type="Pfam" id="PF02932">
    <property type="entry name" value="Neur_chan_memb"/>
    <property type="match status" value="1"/>
</dbReference>
<evidence type="ECO:0000313" key="3">
    <source>
        <dbReference type="EMBL" id="KAF6018391.1"/>
    </source>
</evidence>
<feature type="transmembrane region" description="Helical" evidence="1">
    <location>
        <begin position="37"/>
        <end position="55"/>
    </location>
</feature>
<dbReference type="GO" id="GO:0005216">
    <property type="term" value="F:monoatomic ion channel activity"/>
    <property type="evidence" value="ECO:0007669"/>
    <property type="project" value="InterPro"/>
</dbReference>
<comment type="caution">
    <text evidence="3">The sequence shown here is derived from an EMBL/GenBank/DDBJ whole genome shotgun (WGS) entry which is preliminary data.</text>
</comment>
<protein>
    <recommendedName>
        <fullName evidence="2">Neurotransmitter-gated ion-channel transmembrane domain-containing protein</fullName>
    </recommendedName>
</protein>
<gene>
    <name evidence="3" type="ORF">EB796_023296</name>
</gene>
<evidence type="ECO:0000313" key="4">
    <source>
        <dbReference type="Proteomes" id="UP000593567"/>
    </source>
</evidence>
<dbReference type="FunFam" id="1.20.58.390:FF:000073">
    <property type="entry name" value="Neuronal acetylcholine receptor subunit alpha-9-II"/>
    <property type="match status" value="1"/>
</dbReference>
<dbReference type="CDD" id="cd19051">
    <property type="entry name" value="LGIC_TM_cation"/>
    <property type="match status" value="1"/>
</dbReference>
<keyword evidence="1" id="KW-0472">Membrane</keyword>
<dbReference type="InterPro" id="IPR006201">
    <property type="entry name" value="Neur_channel"/>
</dbReference>
<feature type="domain" description="Neurotransmitter-gated ion-channel transmembrane" evidence="2">
    <location>
        <begin position="12"/>
        <end position="232"/>
    </location>
</feature>
<keyword evidence="4" id="KW-1185">Reference proteome</keyword>
<dbReference type="PANTHER" id="PTHR18945">
    <property type="entry name" value="NEUROTRANSMITTER GATED ION CHANNEL"/>
    <property type="match status" value="1"/>
</dbReference>
<accession>A0A7J7IYA1</accession>
<feature type="transmembrane region" description="Helical" evidence="1">
    <location>
        <begin position="12"/>
        <end position="31"/>
    </location>
</feature>
<dbReference type="Gene3D" id="1.20.58.390">
    <property type="entry name" value="Neurotransmitter-gated ion-channel transmembrane domain"/>
    <property type="match status" value="1"/>
</dbReference>
<dbReference type="InterPro" id="IPR038050">
    <property type="entry name" value="Neuro_actylchol_rec"/>
</dbReference>
<keyword evidence="1" id="KW-1133">Transmembrane helix</keyword>
<dbReference type="SUPFAM" id="SSF90112">
    <property type="entry name" value="Neurotransmitter-gated ion-channel transmembrane pore"/>
    <property type="match status" value="1"/>
</dbReference>
<dbReference type="GO" id="GO:0016020">
    <property type="term" value="C:membrane"/>
    <property type="evidence" value="ECO:0007669"/>
    <property type="project" value="InterPro"/>
</dbReference>
<keyword evidence="1" id="KW-0812">Transmembrane</keyword>
<feature type="transmembrane region" description="Helical" evidence="1">
    <location>
        <begin position="216"/>
        <end position="236"/>
    </location>
</feature>
<dbReference type="InterPro" id="IPR006029">
    <property type="entry name" value="Neurotrans-gated_channel_TM"/>
</dbReference>
<evidence type="ECO:0000259" key="2">
    <source>
        <dbReference type="Pfam" id="PF02932"/>
    </source>
</evidence>
<evidence type="ECO:0000256" key="1">
    <source>
        <dbReference type="SAM" id="Phobius"/>
    </source>
</evidence>
<dbReference type="AlphaFoldDB" id="A0A7J7IYA1"/>
<dbReference type="OrthoDB" id="5975154at2759"/>
<dbReference type="Proteomes" id="UP000593567">
    <property type="component" value="Unassembled WGS sequence"/>
</dbReference>
<organism evidence="3 4">
    <name type="scientific">Bugula neritina</name>
    <name type="common">Brown bryozoan</name>
    <name type="synonym">Sertularia neritina</name>
    <dbReference type="NCBI Taxonomy" id="10212"/>
    <lineage>
        <taxon>Eukaryota</taxon>
        <taxon>Metazoa</taxon>
        <taxon>Spiralia</taxon>
        <taxon>Lophotrochozoa</taxon>
        <taxon>Bryozoa</taxon>
        <taxon>Gymnolaemata</taxon>
        <taxon>Cheilostomatida</taxon>
        <taxon>Flustrina</taxon>
        <taxon>Buguloidea</taxon>
        <taxon>Bugulidae</taxon>
        <taxon>Bugula</taxon>
    </lineage>
</organism>
<dbReference type="EMBL" id="VXIV02003313">
    <property type="protein sequence ID" value="KAF6018391.1"/>
    <property type="molecule type" value="Genomic_DNA"/>
</dbReference>
<proteinExistence type="predicted"/>
<name>A0A7J7IYA1_BUGNE</name>
<sequence length="243" mass="27519">MKRRVLYYMINIVFPCLWLSILSTLTFWLPPDSGEKITLGITVLLAFSVFMLLVAENMPKTSDSTPLIEIYLCITMSLTSVTIIQTTIVKKICYVGPDAQRMPVWLRQFTFKYLAKALCISNTKLAAAAEHKDALPQAWPEPKQSIFFADLEMGKDEKKTSMENSSYAFSKSSFKCLLNRLRRRPMRLDGEVKKPDDLELGTEEEWKILALLLDKLLFLIYLVITGVVTAAILIYGSTTAADL</sequence>
<dbReference type="InterPro" id="IPR036719">
    <property type="entry name" value="Neuro-gated_channel_TM_sf"/>
</dbReference>
<dbReference type="GO" id="GO:0004888">
    <property type="term" value="F:transmembrane signaling receptor activity"/>
    <property type="evidence" value="ECO:0007669"/>
    <property type="project" value="InterPro"/>
</dbReference>